<dbReference type="Gene3D" id="3.30.70.1700">
    <property type="entry name" value="Phage minor tail protein U"/>
    <property type="match status" value="1"/>
</dbReference>
<accession>Q31QA0</accession>
<dbReference type="STRING" id="1140.Synpcc7942_0737"/>
<dbReference type="AlphaFoldDB" id="Q31QA0"/>
<dbReference type="GeneID" id="72429576"/>
<reference evidence="3" key="1">
    <citation type="submission" date="2005-08" db="EMBL/GenBank/DDBJ databases">
        <title>Complete sequence of chromosome 1 of Synechococcus elongatus PCC 7942.</title>
        <authorList>
            <consortium name="US DOE Joint Genome Institute"/>
            <person name="Copeland A."/>
            <person name="Lucas S."/>
            <person name="Lapidus A."/>
            <person name="Barry K."/>
            <person name="Detter J.C."/>
            <person name="Glavina T."/>
            <person name="Hammon N."/>
            <person name="Israni S."/>
            <person name="Pitluck S."/>
            <person name="Schmutz J."/>
            <person name="Larimer F."/>
            <person name="Land M."/>
            <person name="Kyrpides N."/>
            <person name="Lykidis A."/>
            <person name="Richardson P."/>
        </authorList>
    </citation>
    <scope>NUCLEOTIDE SEQUENCE [LARGE SCALE GENOMIC DNA]</scope>
    <source>
        <strain evidence="3">ATCC 33912 / PCC 7942 / FACHB-805</strain>
    </source>
</reference>
<dbReference type="Proteomes" id="UP000889800">
    <property type="component" value="Chromosome"/>
</dbReference>
<dbReference type="HOGENOM" id="CLU_1299208_0_0_3"/>
<dbReference type="PaxDb" id="1140-Synpcc7942_0737"/>
<sequence>MPNRRREIRSAIAAALMEKTAAEDRVFQSRTNTLTEDELPAIMVLSRSEKIPSPERGHPPSGWNSSIRRTATIAVECVAQVLQDIDDVLDDLAGEVEAELEHLTIAGMESAELRLTETELDVSYEGSLPIGAVRLTYEVAYFTVYRDCADPYVDEAAAEGDGPIERSGAYPGGQILPGCPGEQVGDACPMPAADISLGDLDLGTYQPPVPPR</sequence>
<protein>
    <submittedName>
        <fullName evidence="2">Uncharacterized protein</fullName>
    </submittedName>
</protein>
<evidence type="ECO:0000313" key="2">
    <source>
        <dbReference type="EMBL" id="ABB56769.1"/>
    </source>
</evidence>
<evidence type="ECO:0000313" key="3">
    <source>
        <dbReference type="Proteomes" id="UP000889800"/>
    </source>
</evidence>
<dbReference type="InterPro" id="IPR038512">
    <property type="entry name" value="GpU-like_sf"/>
</dbReference>
<gene>
    <name evidence="2" type="ordered locus">Synpcc7942_0737</name>
</gene>
<dbReference type="RefSeq" id="WP_011377696.1">
    <property type="nucleotide sequence ID" value="NC_007604.1"/>
</dbReference>
<feature type="region of interest" description="Disordered" evidence="1">
    <location>
        <begin position="159"/>
        <end position="183"/>
    </location>
</feature>
<dbReference type="EMBL" id="CP000100">
    <property type="protein sequence ID" value="ABB56769.1"/>
    <property type="molecule type" value="Genomic_DNA"/>
</dbReference>
<dbReference type="BioCyc" id="SYNEL:SYNPCC7942_0737-MONOMER"/>
<keyword evidence="3" id="KW-1185">Reference proteome</keyword>
<evidence type="ECO:0000256" key="1">
    <source>
        <dbReference type="SAM" id="MobiDB-lite"/>
    </source>
</evidence>
<name>Q31QA0_SYNE7</name>
<dbReference type="KEGG" id="syf:Synpcc7942_0737"/>
<proteinExistence type="predicted"/>
<organism evidence="2 3">
    <name type="scientific">Synechococcus elongatus (strain ATCC 33912 / PCC 7942 / FACHB-805)</name>
    <name type="common">Anacystis nidulans R2</name>
    <dbReference type="NCBI Taxonomy" id="1140"/>
    <lineage>
        <taxon>Bacteria</taxon>
        <taxon>Bacillati</taxon>
        <taxon>Cyanobacteriota</taxon>
        <taxon>Cyanophyceae</taxon>
        <taxon>Synechococcales</taxon>
        <taxon>Synechococcaceae</taxon>
        <taxon>Synechococcus</taxon>
    </lineage>
</organism>